<comment type="caution">
    <text evidence="5">The sequence shown here is derived from an EMBL/GenBank/DDBJ whole genome shotgun (WGS) entry which is preliminary data.</text>
</comment>
<accession>A0AA40SWR7</accession>
<dbReference type="InterPro" id="IPR016024">
    <property type="entry name" value="ARM-type_fold"/>
</dbReference>
<dbReference type="EMBL" id="VJXY01000010">
    <property type="protein sequence ID" value="MBD6616535.1"/>
    <property type="molecule type" value="Genomic_DNA"/>
</dbReference>
<dbReference type="Pfam" id="PF13646">
    <property type="entry name" value="HEAT_2"/>
    <property type="match status" value="1"/>
</dbReference>
<dbReference type="AlphaFoldDB" id="A0AA40SWR7"/>
<gene>
    <name evidence="5" type="ORF">FNW02_11970</name>
</gene>
<evidence type="ECO:0000256" key="3">
    <source>
        <dbReference type="ARBA" id="ARBA00022738"/>
    </source>
</evidence>
<organism evidence="5 6">
    <name type="scientific">Komarekiella delphini-convector SJRDD-AB1</name>
    <dbReference type="NCBI Taxonomy" id="2593771"/>
    <lineage>
        <taxon>Bacteria</taxon>
        <taxon>Bacillati</taxon>
        <taxon>Cyanobacteriota</taxon>
        <taxon>Cyanophyceae</taxon>
        <taxon>Nostocales</taxon>
        <taxon>Nostocaceae</taxon>
        <taxon>Komarekiella</taxon>
        <taxon>Komarekiella delphini-convector</taxon>
    </lineage>
</organism>
<dbReference type="SUPFAM" id="SSF48371">
    <property type="entry name" value="ARM repeat"/>
    <property type="match status" value="1"/>
</dbReference>
<comment type="similarity">
    <text evidence="1">Belongs to the CpcE/RpcE/PecE family.</text>
</comment>
<evidence type="ECO:0000256" key="2">
    <source>
        <dbReference type="ARBA" id="ARBA00022549"/>
    </source>
</evidence>
<protein>
    <submittedName>
        <fullName evidence="5">Uncharacterized protein</fullName>
    </submittedName>
</protein>
<dbReference type="Gene3D" id="1.25.10.10">
    <property type="entry name" value="Leucine-rich Repeat Variant"/>
    <property type="match status" value="1"/>
</dbReference>
<dbReference type="Proteomes" id="UP001165986">
    <property type="component" value="Unassembled WGS sequence"/>
</dbReference>
<reference evidence="5" key="1">
    <citation type="submission" date="2019-07" db="EMBL/GenBank/DDBJ databases">
        <title>Toxilogical consequences of a new and cryptic species of cyanobacteria (Komarekiella delphini-convector) recovered from the epidermis of a bottlenose dolphin and 1500 ft. in the air.</title>
        <authorList>
            <person name="Brown A.O."/>
            <person name="Dvorak P."/>
            <person name="Villanueva C.D."/>
            <person name="Foss A.J."/>
            <person name="Garvey A.D."/>
            <person name="Gibson Q.A."/>
            <person name="Johansen J.R."/>
            <person name="Casamatta D.A."/>
        </authorList>
    </citation>
    <scope>NUCLEOTIDE SEQUENCE</scope>
    <source>
        <strain evidence="5">SJRDD-AB1</strain>
    </source>
</reference>
<dbReference type="PROSITE" id="PS50077">
    <property type="entry name" value="HEAT_REPEAT"/>
    <property type="match status" value="1"/>
</dbReference>
<dbReference type="InterPro" id="IPR011989">
    <property type="entry name" value="ARM-like"/>
</dbReference>
<keyword evidence="4" id="KW-0456">Lyase</keyword>
<evidence type="ECO:0000256" key="4">
    <source>
        <dbReference type="ARBA" id="ARBA00023239"/>
    </source>
</evidence>
<name>A0AA40SWR7_9NOST</name>
<evidence type="ECO:0000313" key="6">
    <source>
        <dbReference type="Proteomes" id="UP001165986"/>
    </source>
</evidence>
<sequence length="86" mass="9785">MYSLVNWQVRKAAAQALQKILDIQVMPKLIQALTDEYADVRKEAVIALGNLAHLHQQGGFCKNCDSYRLKLRLSHLTQLLLKLVIL</sequence>
<keyword evidence="6" id="KW-1185">Reference proteome</keyword>
<evidence type="ECO:0000313" key="5">
    <source>
        <dbReference type="EMBL" id="MBD6616535.1"/>
    </source>
</evidence>
<proteinExistence type="inferred from homology"/>
<dbReference type="GO" id="GO:0016829">
    <property type="term" value="F:lyase activity"/>
    <property type="evidence" value="ECO:0007669"/>
    <property type="project" value="UniProtKB-KW"/>
</dbReference>
<dbReference type="GO" id="GO:0030089">
    <property type="term" value="C:phycobilisome"/>
    <property type="evidence" value="ECO:0007669"/>
    <property type="project" value="UniProtKB-KW"/>
</dbReference>
<keyword evidence="2" id="KW-0042">Antenna complex</keyword>
<dbReference type="InterPro" id="IPR021133">
    <property type="entry name" value="HEAT_type_2"/>
</dbReference>
<keyword evidence="3" id="KW-0605">Phycobilisome</keyword>
<evidence type="ECO:0000256" key="1">
    <source>
        <dbReference type="ARBA" id="ARBA00009299"/>
    </source>
</evidence>